<dbReference type="InterPro" id="IPR018062">
    <property type="entry name" value="HTH_AraC-typ_CS"/>
</dbReference>
<comment type="caution">
    <text evidence="5">The sequence shown here is derived from an EMBL/GenBank/DDBJ whole genome shotgun (WGS) entry which is preliminary data.</text>
</comment>
<dbReference type="Gene3D" id="1.10.10.60">
    <property type="entry name" value="Homeodomain-like"/>
    <property type="match status" value="2"/>
</dbReference>
<dbReference type="PROSITE" id="PS00041">
    <property type="entry name" value="HTH_ARAC_FAMILY_1"/>
    <property type="match status" value="1"/>
</dbReference>
<keyword evidence="2" id="KW-0238">DNA-binding</keyword>
<dbReference type="InterPro" id="IPR020449">
    <property type="entry name" value="Tscrpt_reg_AraC-type_HTH"/>
</dbReference>
<evidence type="ECO:0000256" key="1">
    <source>
        <dbReference type="ARBA" id="ARBA00023015"/>
    </source>
</evidence>
<evidence type="ECO:0000313" key="6">
    <source>
        <dbReference type="Proteomes" id="UP000290287"/>
    </source>
</evidence>
<name>A0A4Q0YMB1_9GAMM</name>
<dbReference type="GO" id="GO:0043565">
    <property type="term" value="F:sequence-specific DNA binding"/>
    <property type="evidence" value="ECO:0007669"/>
    <property type="project" value="InterPro"/>
</dbReference>
<evidence type="ECO:0000256" key="2">
    <source>
        <dbReference type="ARBA" id="ARBA00023125"/>
    </source>
</evidence>
<protein>
    <recommendedName>
        <fullName evidence="4">HTH araC/xylS-type domain-containing protein</fullName>
    </recommendedName>
</protein>
<proteinExistence type="predicted"/>
<keyword evidence="6" id="KW-1185">Reference proteome</keyword>
<evidence type="ECO:0000256" key="3">
    <source>
        <dbReference type="ARBA" id="ARBA00023163"/>
    </source>
</evidence>
<dbReference type="InterPro" id="IPR009057">
    <property type="entry name" value="Homeodomain-like_sf"/>
</dbReference>
<feature type="domain" description="HTH araC/xylS-type" evidence="4">
    <location>
        <begin position="35"/>
        <end position="133"/>
    </location>
</feature>
<dbReference type="PANTHER" id="PTHR43280:SF28">
    <property type="entry name" value="HTH-TYPE TRANSCRIPTIONAL ACTIVATOR RHAS"/>
    <property type="match status" value="1"/>
</dbReference>
<accession>A0A4Q0YMB1</accession>
<dbReference type="SUPFAM" id="SSF46689">
    <property type="entry name" value="Homeodomain-like"/>
    <property type="match status" value="2"/>
</dbReference>
<evidence type="ECO:0000313" key="5">
    <source>
        <dbReference type="EMBL" id="RXJ71960.1"/>
    </source>
</evidence>
<sequence>MTLLLMKPTSAGKDTQHELDQTLKKLACVSNQWGPLLSDYLDEHYANPISVQAIAQHFFVSPRTLQRRFLKVVNLTVIQYLQKLRLHNACQLIELTRKGIAEISYEVGYQDVSAFRKVFLREFGLTPTELRKRFCANPPME</sequence>
<dbReference type="Proteomes" id="UP000290287">
    <property type="component" value="Unassembled WGS sequence"/>
</dbReference>
<dbReference type="InterPro" id="IPR018060">
    <property type="entry name" value="HTH_AraC"/>
</dbReference>
<keyword evidence="1" id="KW-0805">Transcription regulation</keyword>
<dbReference type="GO" id="GO:0003700">
    <property type="term" value="F:DNA-binding transcription factor activity"/>
    <property type="evidence" value="ECO:0007669"/>
    <property type="project" value="InterPro"/>
</dbReference>
<dbReference type="PRINTS" id="PR00032">
    <property type="entry name" value="HTHARAC"/>
</dbReference>
<evidence type="ECO:0000259" key="4">
    <source>
        <dbReference type="PROSITE" id="PS01124"/>
    </source>
</evidence>
<dbReference type="EMBL" id="PEIB01000028">
    <property type="protein sequence ID" value="RXJ71960.1"/>
    <property type="molecule type" value="Genomic_DNA"/>
</dbReference>
<dbReference type="PROSITE" id="PS01124">
    <property type="entry name" value="HTH_ARAC_FAMILY_2"/>
    <property type="match status" value="1"/>
</dbReference>
<gene>
    <name evidence="5" type="ORF">CS022_18325</name>
</gene>
<dbReference type="AlphaFoldDB" id="A0A4Q0YMB1"/>
<dbReference type="Pfam" id="PF12833">
    <property type="entry name" value="HTH_18"/>
    <property type="match status" value="1"/>
</dbReference>
<reference evidence="5 6" key="1">
    <citation type="submission" date="2017-10" db="EMBL/GenBank/DDBJ databases">
        <title>Nyctiphanis sp. nov., isolated from the stomach of the euphausiid Nyctiphanes simplex (Hansen, 1911) in the Gulf of California.</title>
        <authorList>
            <person name="Gomez-Gil B."/>
            <person name="Aguilar-Mendez M."/>
            <person name="Lopez-Cortes A."/>
            <person name="Gomez-Gutierrez J."/>
            <person name="Roque A."/>
            <person name="Lang E."/>
            <person name="Gonzalez-Castillo A."/>
        </authorList>
    </citation>
    <scope>NUCLEOTIDE SEQUENCE [LARGE SCALE GENOMIC DNA]</scope>
    <source>
        <strain evidence="5 6">CAIM 600</strain>
    </source>
</reference>
<dbReference type="PANTHER" id="PTHR43280">
    <property type="entry name" value="ARAC-FAMILY TRANSCRIPTIONAL REGULATOR"/>
    <property type="match status" value="1"/>
</dbReference>
<keyword evidence="3" id="KW-0804">Transcription</keyword>
<organism evidence="5 6">
    <name type="scientific">Veronia nyctiphanis</name>
    <dbReference type="NCBI Taxonomy" id="1278244"/>
    <lineage>
        <taxon>Bacteria</taxon>
        <taxon>Pseudomonadati</taxon>
        <taxon>Pseudomonadota</taxon>
        <taxon>Gammaproteobacteria</taxon>
        <taxon>Vibrionales</taxon>
        <taxon>Vibrionaceae</taxon>
        <taxon>Veronia</taxon>
    </lineage>
</organism>
<dbReference type="SMART" id="SM00342">
    <property type="entry name" value="HTH_ARAC"/>
    <property type="match status" value="1"/>
</dbReference>